<protein>
    <submittedName>
        <fullName evidence="1">Uncharacterized protein</fullName>
    </submittedName>
</protein>
<comment type="caution">
    <text evidence="1">The sequence shown here is derived from an EMBL/GenBank/DDBJ whole genome shotgun (WGS) entry which is preliminary data.</text>
</comment>
<name>A0AAV4RVL0_9ARAC</name>
<reference evidence="1 2" key="1">
    <citation type="submission" date="2021-06" db="EMBL/GenBank/DDBJ databases">
        <title>Caerostris darwini draft genome.</title>
        <authorList>
            <person name="Kono N."/>
            <person name="Arakawa K."/>
        </authorList>
    </citation>
    <scope>NUCLEOTIDE SEQUENCE [LARGE SCALE GENOMIC DNA]</scope>
</reference>
<gene>
    <name evidence="1" type="ORF">CDAR_402511</name>
</gene>
<evidence type="ECO:0000313" key="1">
    <source>
        <dbReference type="EMBL" id="GIY25387.1"/>
    </source>
</evidence>
<dbReference type="Proteomes" id="UP001054837">
    <property type="component" value="Unassembled WGS sequence"/>
</dbReference>
<accession>A0AAV4RVL0</accession>
<proteinExistence type="predicted"/>
<keyword evidence="2" id="KW-1185">Reference proteome</keyword>
<dbReference type="EMBL" id="BPLQ01006803">
    <property type="protein sequence ID" value="GIY25387.1"/>
    <property type="molecule type" value="Genomic_DNA"/>
</dbReference>
<organism evidence="1 2">
    <name type="scientific">Caerostris darwini</name>
    <dbReference type="NCBI Taxonomy" id="1538125"/>
    <lineage>
        <taxon>Eukaryota</taxon>
        <taxon>Metazoa</taxon>
        <taxon>Ecdysozoa</taxon>
        <taxon>Arthropoda</taxon>
        <taxon>Chelicerata</taxon>
        <taxon>Arachnida</taxon>
        <taxon>Araneae</taxon>
        <taxon>Araneomorphae</taxon>
        <taxon>Entelegynae</taxon>
        <taxon>Araneoidea</taxon>
        <taxon>Araneidae</taxon>
        <taxon>Caerostris</taxon>
    </lineage>
</organism>
<evidence type="ECO:0000313" key="2">
    <source>
        <dbReference type="Proteomes" id="UP001054837"/>
    </source>
</evidence>
<dbReference type="AlphaFoldDB" id="A0AAV4RVL0"/>
<sequence length="105" mass="12543">MKTSKREQINVRDDMEQLNAAVASQRICNNKLNFNDCNQLQRFWNNRCRLRILYANNDFYIRYTRPLSRNSGAPSCYYLLTYMEKGRITRRGEIQLLAGVICRER</sequence>